<keyword evidence="3" id="KW-0808">Transferase</keyword>
<dbReference type="InterPro" id="IPR012429">
    <property type="entry name" value="HGSNAT_cat"/>
</dbReference>
<feature type="transmembrane region" description="Helical" evidence="1">
    <location>
        <begin position="46"/>
        <end position="66"/>
    </location>
</feature>
<keyword evidence="3" id="KW-0012">Acyltransferase</keyword>
<feature type="transmembrane region" description="Helical" evidence="1">
    <location>
        <begin position="124"/>
        <end position="145"/>
    </location>
</feature>
<dbReference type="Pfam" id="PF07786">
    <property type="entry name" value="HGSNAT_cat"/>
    <property type="match status" value="1"/>
</dbReference>
<dbReference type="GO" id="GO:0015019">
    <property type="term" value="F:heparan-alpha-glucosaminide N-acetyltransferase activity"/>
    <property type="evidence" value="ECO:0007669"/>
    <property type="project" value="UniProtKB-EC"/>
</dbReference>
<feature type="transmembrane region" description="Helical" evidence="1">
    <location>
        <begin position="98"/>
        <end position="117"/>
    </location>
</feature>
<evidence type="ECO:0000259" key="2">
    <source>
        <dbReference type="Pfam" id="PF07786"/>
    </source>
</evidence>
<dbReference type="Proteomes" id="UP001478817">
    <property type="component" value="Unassembled WGS sequence"/>
</dbReference>
<keyword evidence="1" id="KW-0812">Transmembrane</keyword>
<organism evidence="3 4">
    <name type="scientific">Paratractidigestivibacter faecalis</name>
    <dbReference type="NCBI Taxonomy" id="2292441"/>
    <lineage>
        <taxon>Bacteria</taxon>
        <taxon>Bacillati</taxon>
        <taxon>Actinomycetota</taxon>
        <taxon>Coriobacteriia</taxon>
        <taxon>Coriobacteriales</taxon>
        <taxon>Atopobiaceae</taxon>
        <taxon>Paratractidigestivibacter</taxon>
    </lineage>
</organism>
<name>A0ABV1IHQ7_9ACTN</name>
<proteinExistence type="predicted"/>
<keyword evidence="1" id="KW-1133">Transmembrane helix</keyword>
<evidence type="ECO:0000313" key="4">
    <source>
        <dbReference type="Proteomes" id="UP001478817"/>
    </source>
</evidence>
<feature type="transmembrane region" description="Helical" evidence="1">
    <location>
        <begin position="73"/>
        <end position="92"/>
    </location>
</feature>
<gene>
    <name evidence="3" type="ORF">AAAT05_08715</name>
</gene>
<feature type="transmembrane region" description="Helical" evidence="1">
    <location>
        <begin position="224"/>
        <end position="246"/>
    </location>
</feature>
<accession>A0ABV1IHQ7</accession>
<feature type="transmembrane region" description="Helical" evidence="1">
    <location>
        <begin position="182"/>
        <end position="203"/>
    </location>
</feature>
<keyword evidence="1" id="KW-0472">Membrane</keyword>
<evidence type="ECO:0000256" key="1">
    <source>
        <dbReference type="SAM" id="Phobius"/>
    </source>
</evidence>
<feature type="transmembrane region" description="Helical" evidence="1">
    <location>
        <begin position="7"/>
        <end position="26"/>
    </location>
</feature>
<keyword evidence="4" id="KW-1185">Reference proteome</keyword>
<dbReference type="EMBL" id="JBBNGS010000019">
    <property type="protein sequence ID" value="MEQ2638418.1"/>
    <property type="molecule type" value="Genomic_DNA"/>
</dbReference>
<evidence type="ECO:0000313" key="3">
    <source>
        <dbReference type="EMBL" id="MEQ2638418.1"/>
    </source>
</evidence>
<protein>
    <submittedName>
        <fullName evidence="3">Heparan-alpha-glucosaminide N-acetyltransferase</fullName>
        <ecNumber evidence="3">2.3.1.78</ecNumber>
    </submittedName>
</protein>
<sequence length="247" mass="26909">MPQRVRLFDALRGLSVASMVGFHLCYDLRYLAGMSLPWFQGTFQDVWRASISWVFLLLAGVMSSYSRSNYRRAAEYGAFALAIFVVTTIAAVDDPISFGIIFCMAACTLVAAMLSSLDALPRGPVAGLACIIAFLTLLRLPSGYLDLGFARVMLPRALYATPWLSWLGLPGPGFVSGDYYPLLPYLFMYLAGASVGPALREAFASGRLRDFGLRPLEWLGRHALLVYAIHQPLLLLVASLVSGGGLI</sequence>
<comment type="caution">
    <text evidence="3">The sequence shown here is derived from an EMBL/GenBank/DDBJ whole genome shotgun (WGS) entry which is preliminary data.</text>
</comment>
<dbReference type="RefSeq" id="WP_349183117.1">
    <property type="nucleotide sequence ID" value="NZ_JBBNGS010000019.1"/>
</dbReference>
<dbReference type="EC" id="2.3.1.78" evidence="3"/>
<reference evidence="3 4" key="1">
    <citation type="submission" date="2024-04" db="EMBL/GenBank/DDBJ databases">
        <title>Human intestinal bacterial collection.</title>
        <authorList>
            <person name="Pauvert C."/>
            <person name="Hitch T.C.A."/>
            <person name="Clavel T."/>
        </authorList>
    </citation>
    <scope>NUCLEOTIDE SEQUENCE [LARGE SCALE GENOMIC DNA]</scope>
    <source>
        <strain evidence="3 4">CLA-AA-H197</strain>
    </source>
</reference>
<feature type="domain" description="Heparan-alpha-glucosaminide N-acetyltransferase catalytic" evidence="2">
    <location>
        <begin position="4"/>
        <end position="232"/>
    </location>
</feature>